<dbReference type="RefSeq" id="XP_026072434.1">
    <property type="nucleotide sequence ID" value="XM_026216649.1"/>
</dbReference>
<feature type="domain" description="AIG1-type G" evidence="6">
    <location>
        <begin position="310"/>
        <end position="510"/>
    </location>
</feature>
<dbReference type="OrthoDB" id="292964at2759"/>
<keyword evidence="3" id="KW-0378">Hydrolase</keyword>
<dbReference type="Pfam" id="PF04548">
    <property type="entry name" value="AIG1"/>
    <property type="match status" value="1"/>
</dbReference>
<organism evidence="7 9">
    <name type="scientific">Carassius auratus</name>
    <name type="common">Goldfish</name>
    <dbReference type="NCBI Taxonomy" id="7957"/>
    <lineage>
        <taxon>Eukaryota</taxon>
        <taxon>Metazoa</taxon>
        <taxon>Chordata</taxon>
        <taxon>Craniata</taxon>
        <taxon>Vertebrata</taxon>
        <taxon>Euteleostomi</taxon>
        <taxon>Actinopterygii</taxon>
        <taxon>Neopterygii</taxon>
        <taxon>Teleostei</taxon>
        <taxon>Ostariophysi</taxon>
        <taxon>Cypriniformes</taxon>
        <taxon>Cyprinidae</taxon>
        <taxon>Cyprininae</taxon>
        <taxon>Carassius</taxon>
    </lineage>
</organism>
<dbReference type="InterPro" id="IPR050164">
    <property type="entry name" value="Peptidase_C19"/>
</dbReference>
<evidence type="ECO:0000256" key="2">
    <source>
        <dbReference type="ARBA" id="ARBA00022741"/>
    </source>
</evidence>
<proteinExistence type="inferred from homology"/>
<dbReference type="GO" id="GO:0006508">
    <property type="term" value="P:proteolysis"/>
    <property type="evidence" value="ECO:0007669"/>
    <property type="project" value="UniProtKB-KW"/>
</dbReference>
<dbReference type="RefSeq" id="XP_026072433.1">
    <property type="nucleotide sequence ID" value="XM_026216648.1"/>
</dbReference>
<accession>A0A6P6KJE1</accession>
<protein>
    <recommendedName>
        <fullName evidence="3">Ubiquitin carboxyl-terminal hydrolase</fullName>
        <ecNumber evidence="3">3.4.19.12</ecNumber>
    </recommendedName>
</protein>
<gene>
    <name evidence="8 9 10" type="primary">LOC113052247</name>
</gene>
<evidence type="ECO:0000256" key="3">
    <source>
        <dbReference type="RuleBase" id="RU366025"/>
    </source>
</evidence>
<comment type="similarity">
    <text evidence="3">Belongs to the peptidase C19 family.</text>
</comment>
<dbReference type="InterPro" id="IPR028889">
    <property type="entry name" value="USP"/>
</dbReference>
<dbReference type="GO" id="GO:0005634">
    <property type="term" value="C:nucleus"/>
    <property type="evidence" value="ECO:0007669"/>
    <property type="project" value="TreeGrafter"/>
</dbReference>
<dbReference type="EC" id="3.4.19.12" evidence="3"/>
<keyword evidence="3" id="KW-0645">Protease</keyword>
<dbReference type="GO" id="GO:0005525">
    <property type="term" value="F:GTP binding"/>
    <property type="evidence" value="ECO:0007669"/>
    <property type="project" value="InterPro"/>
</dbReference>
<dbReference type="InterPro" id="IPR006703">
    <property type="entry name" value="G_AIG1"/>
</dbReference>
<evidence type="ECO:0000313" key="10">
    <source>
        <dbReference type="RefSeq" id="XP_026072435.1"/>
    </source>
</evidence>
<evidence type="ECO:0000313" key="7">
    <source>
        <dbReference type="Proteomes" id="UP000515129"/>
    </source>
</evidence>
<dbReference type="Gene3D" id="3.90.70.10">
    <property type="entry name" value="Cysteine proteinases"/>
    <property type="match status" value="1"/>
</dbReference>
<dbReference type="SUPFAM" id="SSF54001">
    <property type="entry name" value="Cysteine proteinases"/>
    <property type="match status" value="1"/>
</dbReference>
<comment type="similarity">
    <text evidence="1">Belongs to the TRAFAC class TrmE-Era-EngA-EngB-Septin-like GTPase superfamily. AIG1/Toc34/Toc159-like paraseptin GTPase family. IAN subfamily.</text>
</comment>
<evidence type="ECO:0000256" key="4">
    <source>
        <dbReference type="SAM" id="MobiDB-lite"/>
    </source>
</evidence>
<dbReference type="AlphaFoldDB" id="A0A6P6KJE1"/>
<dbReference type="InterPro" id="IPR027417">
    <property type="entry name" value="P-loop_NTPase"/>
</dbReference>
<dbReference type="PROSITE" id="PS00972">
    <property type="entry name" value="USP_1"/>
    <property type="match status" value="1"/>
</dbReference>
<dbReference type="PANTHER" id="PTHR24006">
    <property type="entry name" value="UBIQUITIN CARBOXYL-TERMINAL HYDROLASE"/>
    <property type="match status" value="1"/>
</dbReference>
<dbReference type="PROSITE" id="PS51720">
    <property type="entry name" value="G_AIG1"/>
    <property type="match status" value="1"/>
</dbReference>
<dbReference type="Gene3D" id="3.40.50.300">
    <property type="entry name" value="P-loop containing nucleotide triphosphate hydrolases"/>
    <property type="match status" value="1"/>
</dbReference>
<feature type="region of interest" description="Disordered" evidence="4">
    <location>
        <begin position="1"/>
        <end position="21"/>
    </location>
</feature>
<dbReference type="PANTHER" id="PTHR24006:SF899">
    <property type="entry name" value="UBIQUITIN CARBOXYL-TERMINAL HYDROLASE"/>
    <property type="match status" value="1"/>
</dbReference>
<evidence type="ECO:0000256" key="1">
    <source>
        <dbReference type="ARBA" id="ARBA00008535"/>
    </source>
</evidence>
<dbReference type="Proteomes" id="UP000515129">
    <property type="component" value="Chromosome 32"/>
</dbReference>
<reference evidence="8 9" key="1">
    <citation type="submission" date="2025-04" db="UniProtKB">
        <authorList>
            <consortium name="RefSeq"/>
        </authorList>
    </citation>
    <scope>IDENTIFICATION</scope>
    <source>
        <strain evidence="8 9">Wakin</strain>
        <tissue evidence="8 9">Muscle</tissue>
    </source>
</reference>
<feature type="domain" description="USP" evidence="5">
    <location>
        <begin position="23"/>
        <end position="300"/>
    </location>
</feature>
<sequence>MNNPGTLTAEKRDSPNRNEVQYNGLKNQGATCYLNAVLQCLFMTPKFREAVVSQNVPGDCGQENLLLQLKKLFEQLSDKAASTEGITKSLGVRNVFEQQDAVEYYRKILKAMGTHASKVFEGKMSNITKCCKCGEETKETNTFISILLSIDVGNDEKYDVKNGLKTFFEHSKLEEDDWMYCDKCDQKTETETWSAIDDYPTVLTLHLKRFDFDYMQMSYKKNECCLDVPPSLHNGDKWPKYDLYAVINHRGGYTGGHYDAIIRSYENGKWYCFDDYTVRQTSEASLKNSHLPYMLMYRKGKAVLSHDSVLHPMRILLMGPSRAGKSAVGNIILGGNYFTCGSGSETVTKASMAKTVGKITVVDTPNLFSLDEQSWSREMEKCIELCDPGPNVILWVTPICTFSEQQQGLFHAFRKRLDSGMTKHMMIIFTNGRELKKLGQTINTFIKRSKLSKVVGSCQNRYHVIDIPNGHNYTLELLENLSKMVTSEFTAISKRQFKHCIRRKKFLRRKSLKTLKMLKSD</sequence>
<keyword evidence="2" id="KW-0547">Nucleotide-binding</keyword>
<comment type="catalytic activity">
    <reaction evidence="3">
        <text>Thiol-dependent hydrolysis of ester, thioester, amide, peptide and isopeptide bonds formed by the C-terminal Gly of ubiquitin (a 76-residue protein attached to proteins as an intracellular targeting signal).</text>
        <dbReference type="EC" id="3.4.19.12"/>
    </reaction>
</comment>
<dbReference type="GO" id="GO:0005829">
    <property type="term" value="C:cytosol"/>
    <property type="evidence" value="ECO:0007669"/>
    <property type="project" value="TreeGrafter"/>
</dbReference>
<keyword evidence="7" id="KW-1185">Reference proteome</keyword>
<evidence type="ECO:0000313" key="9">
    <source>
        <dbReference type="RefSeq" id="XP_026072434.1"/>
    </source>
</evidence>
<keyword evidence="3" id="KW-0833">Ubl conjugation pathway</keyword>
<dbReference type="PROSITE" id="PS50235">
    <property type="entry name" value="USP_3"/>
    <property type="match status" value="1"/>
</dbReference>
<dbReference type="InterPro" id="IPR038765">
    <property type="entry name" value="Papain-like_cys_pep_sf"/>
</dbReference>
<evidence type="ECO:0000259" key="5">
    <source>
        <dbReference type="PROSITE" id="PS50235"/>
    </source>
</evidence>
<dbReference type="RefSeq" id="XP_026072435.1">
    <property type="nucleotide sequence ID" value="XM_026216650.1"/>
</dbReference>
<name>A0A6P6KJE1_CARAU</name>
<dbReference type="InterPro" id="IPR001394">
    <property type="entry name" value="Peptidase_C19_UCH"/>
</dbReference>
<evidence type="ECO:0000313" key="8">
    <source>
        <dbReference type="RefSeq" id="XP_026072433.1"/>
    </source>
</evidence>
<evidence type="ECO:0000259" key="6">
    <source>
        <dbReference type="PROSITE" id="PS51720"/>
    </source>
</evidence>
<dbReference type="GeneID" id="113052247"/>
<dbReference type="GO" id="GO:0004843">
    <property type="term" value="F:cysteine-type deubiquitinase activity"/>
    <property type="evidence" value="ECO:0007669"/>
    <property type="project" value="UniProtKB-UniRule"/>
</dbReference>
<dbReference type="InterPro" id="IPR018200">
    <property type="entry name" value="USP_CS"/>
</dbReference>
<keyword evidence="3" id="KW-0788">Thiol protease</keyword>
<dbReference type="PROSITE" id="PS00973">
    <property type="entry name" value="USP_2"/>
    <property type="match status" value="1"/>
</dbReference>
<dbReference type="SUPFAM" id="SSF52540">
    <property type="entry name" value="P-loop containing nucleoside triphosphate hydrolases"/>
    <property type="match status" value="1"/>
</dbReference>
<dbReference type="Pfam" id="PF00443">
    <property type="entry name" value="UCH"/>
    <property type="match status" value="1"/>
</dbReference>
<dbReference type="KEGG" id="caua:113052247"/>
<dbReference type="GO" id="GO:0016579">
    <property type="term" value="P:protein deubiquitination"/>
    <property type="evidence" value="ECO:0007669"/>
    <property type="project" value="InterPro"/>
</dbReference>